<evidence type="ECO:0000313" key="2">
    <source>
        <dbReference type="Proteomes" id="UP000019373"/>
    </source>
</evidence>
<sequence>MGGKKNVPALFHPETECIISTSSLLPIVQAFEQLPPQQSHRSITVLSYSAGKPSLTMEASPDFFDIGRDMLDKTQRDVCRSIHDSSASEHFAALYDIFCSGN</sequence>
<reference evidence="2" key="1">
    <citation type="journal article" date="2014" name="BMC Genomics">
        <title>Genome characteristics reveal the impact of lichenization on lichen-forming fungus Endocarpon pusillum Hedwig (Verrucariales, Ascomycota).</title>
        <authorList>
            <person name="Wang Y.-Y."/>
            <person name="Liu B."/>
            <person name="Zhang X.-Y."/>
            <person name="Zhou Q.-M."/>
            <person name="Zhang T."/>
            <person name="Li H."/>
            <person name="Yu Y.-F."/>
            <person name="Zhang X.-L."/>
            <person name="Hao X.-Y."/>
            <person name="Wang M."/>
            <person name="Wang L."/>
            <person name="Wei J.-C."/>
        </authorList>
    </citation>
    <scope>NUCLEOTIDE SEQUENCE [LARGE SCALE GENOMIC DNA]</scope>
    <source>
        <strain evidence="2">Z07020 / HMAS-L-300199</strain>
    </source>
</reference>
<protein>
    <submittedName>
        <fullName evidence="1">Uncharacterized protein</fullName>
    </submittedName>
</protein>
<dbReference type="EMBL" id="KE720815">
    <property type="protein sequence ID" value="ERF75424.1"/>
    <property type="molecule type" value="Genomic_DNA"/>
</dbReference>
<proteinExistence type="predicted"/>
<dbReference type="Proteomes" id="UP000019373">
    <property type="component" value="Unassembled WGS sequence"/>
</dbReference>
<accession>U1I0M2</accession>
<organism evidence="1 2">
    <name type="scientific">Endocarpon pusillum (strain Z07020 / HMAS-L-300199)</name>
    <name type="common">Lichen-forming fungus</name>
    <dbReference type="NCBI Taxonomy" id="1263415"/>
    <lineage>
        <taxon>Eukaryota</taxon>
        <taxon>Fungi</taxon>
        <taxon>Dikarya</taxon>
        <taxon>Ascomycota</taxon>
        <taxon>Pezizomycotina</taxon>
        <taxon>Eurotiomycetes</taxon>
        <taxon>Chaetothyriomycetidae</taxon>
        <taxon>Verrucariales</taxon>
        <taxon>Verrucariaceae</taxon>
        <taxon>Endocarpon</taxon>
    </lineage>
</organism>
<name>U1I0M2_ENDPU</name>
<evidence type="ECO:0000313" key="1">
    <source>
        <dbReference type="EMBL" id="ERF75424.1"/>
    </source>
</evidence>
<gene>
    <name evidence="1" type="ORF">EPUS_00217</name>
</gene>
<dbReference type="HOGENOM" id="CLU_2277465_0_0_1"/>
<dbReference type="AlphaFoldDB" id="U1I0M2"/>
<keyword evidence="2" id="KW-1185">Reference proteome</keyword>
<dbReference type="GeneID" id="19235281"/>
<dbReference type="RefSeq" id="XP_007787436.1">
    <property type="nucleotide sequence ID" value="XM_007789246.1"/>
</dbReference>